<dbReference type="InterPro" id="IPR013783">
    <property type="entry name" value="Ig-like_fold"/>
</dbReference>
<keyword evidence="5" id="KW-1185">Reference proteome</keyword>
<accession>A0A8C5S7D6</accession>
<dbReference type="InterPro" id="IPR013106">
    <property type="entry name" value="Ig_V-set"/>
</dbReference>
<sequence>MFWTLFLSLLVVWCEGVTSQSVVSQPPSASVNLGNTVKLACTLSNGVNIGSYRIHWLQQKPPNSPRFLLHFYTDSNKGQGSGVPSRFSGSKEASTNAGYLTISGVLDEDEAVYYCGIWYSNGYIFGGGTQMTVLGQPTVSPSVQVFAPSQEEISSPNPYTVVCLLTGFYPPAFNLQWKWGENVIRSGVETTKASKQGDKYLASSYLKLTAAEYEKYDTYTCEVTHENKKISKTAQKPGNC</sequence>
<evidence type="ECO:0000313" key="5">
    <source>
        <dbReference type="Proteomes" id="UP000694406"/>
    </source>
</evidence>
<dbReference type="InterPro" id="IPR036179">
    <property type="entry name" value="Ig-like_dom_sf"/>
</dbReference>
<feature type="domain" description="Ig-like" evidence="3">
    <location>
        <begin position="20"/>
        <end position="115"/>
    </location>
</feature>
<feature type="signal peptide" evidence="2">
    <location>
        <begin position="1"/>
        <end position="19"/>
    </location>
</feature>
<dbReference type="GeneTree" id="ENSGT00940000161517"/>
<dbReference type="InterPro" id="IPR003599">
    <property type="entry name" value="Ig_sub"/>
</dbReference>
<evidence type="ECO:0000259" key="3">
    <source>
        <dbReference type="PROSITE" id="PS50835"/>
    </source>
</evidence>
<dbReference type="SMART" id="SM00406">
    <property type="entry name" value="IGv"/>
    <property type="match status" value="1"/>
</dbReference>
<dbReference type="InterPro" id="IPR007110">
    <property type="entry name" value="Ig-like_dom"/>
</dbReference>
<dbReference type="FunFam" id="2.60.40.10:FF:000283">
    <property type="entry name" value="Immunoglobulin kappa constant"/>
    <property type="match status" value="1"/>
</dbReference>
<name>A0A8C5S7D6_LATLA</name>
<keyword evidence="2" id="KW-0732">Signal</keyword>
<dbReference type="InterPro" id="IPR050150">
    <property type="entry name" value="IgV_Light_Chain"/>
</dbReference>
<dbReference type="Pfam" id="PF07686">
    <property type="entry name" value="V-set"/>
    <property type="match status" value="1"/>
</dbReference>
<dbReference type="Ensembl" id="ENSLLTT00000012944.1">
    <property type="protein sequence ID" value="ENSLLTP00000012460.1"/>
    <property type="gene ID" value="ENSLLTG00000009533.1"/>
</dbReference>
<organism evidence="4 5">
    <name type="scientific">Laticauda laticaudata</name>
    <name type="common">Blue-ringed sea krait</name>
    <name type="synonym">Blue-lipped sea krait</name>
    <dbReference type="NCBI Taxonomy" id="8630"/>
    <lineage>
        <taxon>Eukaryota</taxon>
        <taxon>Metazoa</taxon>
        <taxon>Chordata</taxon>
        <taxon>Craniata</taxon>
        <taxon>Vertebrata</taxon>
        <taxon>Euteleostomi</taxon>
        <taxon>Lepidosauria</taxon>
        <taxon>Squamata</taxon>
        <taxon>Bifurcata</taxon>
        <taxon>Unidentata</taxon>
        <taxon>Episquamata</taxon>
        <taxon>Toxicofera</taxon>
        <taxon>Serpentes</taxon>
        <taxon>Colubroidea</taxon>
        <taxon>Elapidae</taxon>
        <taxon>Laticaudinae</taxon>
        <taxon>Laticauda</taxon>
    </lineage>
</organism>
<dbReference type="InterPro" id="IPR003006">
    <property type="entry name" value="Ig/MHC_CS"/>
</dbReference>
<keyword evidence="1" id="KW-1015">Disulfide bond</keyword>
<dbReference type="PANTHER" id="PTHR23267">
    <property type="entry name" value="IMMUNOGLOBULIN LIGHT CHAIN"/>
    <property type="match status" value="1"/>
</dbReference>
<evidence type="ECO:0000256" key="1">
    <source>
        <dbReference type="ARBA" id="ARBA00023157"/>
    </source>
</evidence>
<dbReference type="InterPro" id="IPR003597">
    <property type="entry name" value="Ig_C1-set"/>
</dbReference>
<dbReference type="Pfam" id="PF07654">
    <property type="entry name" value="C1-set"/>
    <property type="match status" value="1"/>
</dbReference>
<reference evidence="4" key="2">
    <citation type="submission" date="2025-09" db="UniProtKB">
        <authorList>
            <consortium name="Ensembl"/>
        </authorList>
    </citation>
    <scope>IDENTIFICATION</scope>
</reference>
<reference evidence="4" key="1">
    <citation type="submission" date="2025-08" db="UniProtKB">
        <authorList>
            <consortium name="Ensembl"/>
        </authorList>
    </citation>
    <scope>IDENTIFICATION</scope>
</reference>
<dbReference type="AlphaFoldDB" id="A0A8C5S7D6"/>
<feature type="domain" description="Ig-like" evidence="3">
    <location>
        <begin position="141"/>
        <end position="231"/>
    </location>
</feature>
<dbReference type="Proteomes" id="UP000694406">
    <property type="component" value="Unplaced"/>
</dbReference>
<proteinExistence type="predicted"/>
<dbReference type="SUPFAM" id="SSF48726">
    <property type="entry name" value="Immunoglobulin"/>
    <property type="match status" value="2"/>
</dbReference>
<dbReference type="PROSITE" id="PS50835">
    <property type="entry name" value="IG_LIKE"/>
    <property type="match status" value="2"/>
</dbReference>
<evidence type="ECO:0000256" key="2">
    <source>
        <dbReference type="SAM" id="SignalP"/>
    </source>
</evidence>
<dbReference type="SMART" id="SM00407">
    <property type="entry name" value="IGc1"/>
    <property type="match status" value="1"/>
</dbReference>
<evidence type="ECO:0000313" key="4">
    <source>
        <dbReference type="Ensembl" id="ENSLLTP00000012460.1"/>
    </source>
</evidence>
<protein>
    <recommendedName>
        <fullName evidence="3">Ig-like domain-containing protein</fullName>
    </recommendedName>
</protein>
<feature type="chain" id="PRO_5034822618" description="Ig-like domain-containing protein" evidence="2">
    <location>
        <begin position="20"/>
        <end position="240"/>
    </location>
</feature>
<dbReference type="Gene3D" id="2.60.40.10">
    <property type="entry name" value="Immunoglobulins"/>
    <property type="match status" value="2"/>
</dbReference>
<dbReference type="SMART" id="SM00409">
    <property type="entry name" value="IG"/>
    <property type="match status" value="2"/>
</dbReference>
<dbReference type="PROSITE" id="PS00290">
    <property type="entry name" value="IG_MHC"/>
    <property type="match status" value="1"/>
</dbReference>